<feature type="compositionally biased region" description="Polar residues" evidence="1">
    <location>
        <begin position="11"/>
        <end position="36"/>
    </location>
</feature>
<name>A0A3P6RK92_CYLGO</name>
<sequence>MSVDLLPPISTRMSPQKPSSRNAQTSLAKPPSNWQETKIDLNDEKLMQLKSSIEEKEEIDVLKVPETQPSSITDSPASTASSTSAVEVTETAKTDVTAAEENETSEATVATTPVYKKIDEKSSEDITMVSDLSRLTFPNEVFPKSSEKKLAPSTRLKISKMELPLKAGVSADDFLFLRPVNSEGHRRSPLRTYRPHVVSVQLLDE</sequence>
<evidence type="ECO:0000256" key="1">
    <source>
        <dbReference type="SAM" id="MobiDB-lite"/>
    </source>
</evidence>
<dbReference type="AlphaFoldDB" id="A0A3P6RK92"/>
<dbReference type="OrthoDB" id="5873432at2759"/>
<feature type="region of interest" description="Disordered" evidence="1">
    <location>
        <begin position="61"/>
        <end position="108"/>
    </location>
</feature>
<feature type="compositionally biased region" description="Low complexity" evidence="1">
    <location>
        <begin position="77"/>
        <end position="91"/>
    </location>
</feature>
<accession>A0A3P6RK92</accession>
<gene>
    <name evidence="2" type="ORF">CGOC_LOCUS4783</name>
</gene>
<feature type="region of interest" description="Disordered" evidence="1">
    <location>
        <begin position="1"/>
        <end position="37"/>
    </location>
</feature>
<protein>
    <submittedName>
        <fullName evidence="2">Uncharacterized protein</fullName>
    </submittedName>
</protein>
<dbReference type="EMBL" id="UYRV01013681">
    <property type="protein sequence ID" value="VDK59767.1"/>
    <property type="molecule type" value="Genomic_DNA"/>
</dbReference>
<organism evidence="2 3">
    <name type="scientific">Cylicostephanus goldi</name>
    <name type="common">Nematode worm</name>
    <dbReference type="NCBI Taxonomy" id="71465"/>
    <lineage>
        <taxon>Eukaryota</taxon>
        <taxon>Metazoa</taxon>
        <taxon>Ecdysozoa</taxon>
        <taxon>Nematoda</taxon>
        <taxon>Chromadorea</taxon>
        <taxon>Rhabditida</taxon>
        <taxon>Rhabditina</taxon>
        <taxon>Rhabditomorpha</taxon>
        <taxon>Strongyloidea</taxon>
        <taxon>Strongylidae</taxon>
        <taxon>Cylicostephanus</taxon>
    </lineage>
</organism>
<proteinExistence type="predicted"/>
<feature type="compositionally biased region" description="Polar residues" evidence="1">
    <location>
        <begin position="67"/>
        <end position="76"/>
    </location>
</feature>
<dbReference type="Proteomes" id="UP000271889">
    <property type="component" value="Unassembled WGS sequence"/>
</dbReference>
<reference evidence="2 3" key="1">
    <citation type="submission" date="2018-11" db="EMBL/GenBank/DDBJ databases">
        <authorList>
            <consortium name="Pathogen Informatics"/>
        </authorList>
    </citation>
    <scope>NUCLEOTIDE SEQUENCE [LARGE SCALE GENOMIC DNA]</scope>
</reference>
<keyword evidence="3" id="KW-1185">Reference proteome</keyword>
<evidence type="ECO:0000313" key="3">
    <source>
        <dbReference type="Proteomes" id="UP000271889"/>
    </source>
</evidence>
<evidence type="ECO:0000313" key="2">
    <source>
        <dbReference type="EMBL" id="VDK59767.1"/>
    </source>
</evidence>